<comment type="similarity">
    <text evidence="1">Belongs to the beta/gamma-crystallin family.</text>
</comment>
<dbReference type="PROSITE" id="PS52006">
    <property type="entry name" value="GH64"/>
    <property type="match status" value="1"/>
</dbReference>
<keyword evidence="7" id="KW-1185">Reference proteome</keyword>
<keyword evidence="2" id="KW-0677">Repeat</keyword>
<evidence type="ECO:0008006" key="8">
    <source>
        <dbReference type="Google" id="ProtNLM"/>
    </source>
</evidence>
<dbReference type="Pfam" id="PF03995">
    <property type="entry name" value="Inhibitor_I36"/>
    <property type="match status" value="1"/>
</dbReference>
<dbReference type="PANTHER" id="PTHR38165:SF1">
    <property type="entry name" value="GLUCANASE B"/>
    <property type="match status" value="1"/>
</dbReference>
<comment type="caution">
    <text evidence="6">The sequence shown here is derived from an EMBL/GenBank/DDBJ whole genome shotgun (WGS) entry which is preliminary data.</text>
</comment>
<dbReference type="Gene3D" id="2.60.110.10">
    <property type="entry name" value="Thaumatin"/>
    <property type="match status" value="1"/>
</dbReference>
<dbReference type="PANTHER" id="PTHR38165">
    <property type="match status" value="1"/>
</dbReference>
<accession>A0ABR6GNI3</accession>
<feature type="domain" description="GH64" evidence="5">
    <location>
        <begin position="216"/>
        <end position="582"/>
    </location>
</feature>
<evidence type="ECO:0000259" key="5">
    <source>
        <dbReference type="PROSITE" id="PS52006"/>
    </source>
</evidence>
<proteinExistence type="inferred from homology"/>
<name>A0ABR6GNI3_9BURK</name>
<dbReference type="InterPro" id="IPR032477">
    <property type="entry name" value="Glyco_hydro_64"/>
</dbReference>
<dbReference type="Pfam" id="PF16483">
    <property type="entry name" value="Glyco_hydro_64"/>
    <property type="match status" value="1"/>
</dbReference>
<dbReference type="SMART" id="SM00247">
    <property type="entry name" value="XTALbg"/>
    <property type="match status" value="1"/>
</dbReference>
<protein>
    <recommendedName>
        <fullName evidence="8">Beta-1,3-glucanase N-terminal domain-containing protein</fullName>
    </recommendedName>
</protein>
<feature type="chain" id="PRO_5046933752" description="Beta-1,3-glucanase N-terminal domain-containing protein" evidence="3">
    <location>
        <begin position="28"/>
        <end position="582"/>
    </location>
</feature>
<sequence>MSSFPSMLARWLLAIAALAGFVAPALAADYTQGVTSSGSSAVIWFKSSVNTTWVDVHYQVNGGGQQNLRMGYNAGNARYETQVNNVAAGTTLSYFFTYNNGNPAYDTPRFSATVGGSTPPAPTGIACFYENANYQGASFCADADSSWVGTAWNDRVSSVKVRSGYSVQLFDDINYGGRSVTLSADAPNLGSNSSFNDIVSSFRIRQSSSTDLPEGNGVMTLKLVNGTNGVWQDQQVYWSIIGYDPVTKVLSYVDNTGRLVPASLAANDAPNRLTKNGQNYSNYFYKLNEMPWVSIPRIDSGRMFISLGSPMYIKINQAADGRLGFAGPDMNNPSDPNQDVNFEWIEFTVDQWGYHGNTTRVDQFGFPLKTRLLGRDGYDRTLGENASRAKIFADFEALAQPEFRGLVQRPYRIVAPAKSVFNRGQAYGNYFAPYVDQVWAYYASTDLVFTAEAGTFRGRVIGNDFVFSKNGGPQNLYIRGKPTTQEILEGSGRLASGSSDEKVVQAQITAAFNRHLLMRVDPSQWSNASTYYGAGPANYYSKFWHDHSIDGLAYGFCYDDVRSQSTLLEHPSPRGMFITVGW</sequence>
<evidence type="ECO:0000313" key="7">
    <source>
        <dbReference type="Proteomes" id="UP000574369"/>
    </source>
</evidence>
<organism evidence="6 7">
    <name type="scientific">Roseateles terrae</name>
    <dbReference type="NCBI Taxonomy" id="431060"/>
    <lineage>
        <taxon>Bacteria</taxon>
        <taxon>Pseudomonadati</taxon>
        <taxon>Pseudomonadota</taxon>
        <taxon>Betaproteobacteria</taxon>
        <taxon>Burkholderiales</taxon>
        <taxon>Sphaerotilaceae</taxon>
        <taxon>Roseateles</taxon>
    </lineage>
</organism>
<dbReference type="InterPro" id="IPR047569">
    <property type="entry name" value="CBM56"/>
</dbReference>
<dbReference type="Pfam" id="PF22184">
    <property type="entry name" value="CBM_56"/>
    <property type="match status" value="1"/>
</dbReference>
<dbReference type="InterPro" id="IPR011024">
    <property type="entry name" value="G_crystallin-like"/>
</dbReference>
<reference evidence="6 7" key="1">
    <citation type="submission" date="2020-08" db="EMBL/GenBank/DDBJ databases">
        <title>Genomic Encyclopedia of Type Strains, Phase III (KMG-III): the genomes of soil and plant-associated and newly described type strains.</title>
        <authorList>
            <person name="Whitman W."/>
        </authorList>
    </citation>
    <scope>NUCLEOTIDE SEQUENCE [LARGE SCALE GENOMIC DNA]</scope>
    <source>
        <strain evidence="6 7">CECT 7247</strain>
    </source>
</reference>
<evidence type="ECO:0000256" key="1">
    <source>
        <dbReference type="ARBA" id="ARBA00009646"/>
    </source>
</evidence>
<evidence type="ECO:0000256" key="2">
    <source>
        <dbReference type="ARBA" id="ARBA00022737"/>
    </source>
</evidence>
<dbReference type="InterPro" id="IPR037176">
    <property type="entry name" value="Osmotin/thaumatin-like_sf"/>
</dbReference>
<dbReference type="CDD" id="cd09214">
    <property type="entry name" value="GH64-like"/>
    <property type="match status" value="1"/>
</dbReference>
<dbReference type="Proteomes" id="UP000574369">
    <property type="component" value="Unassembled WGS sequence"/>
</dbReference>
<dbReference type="InterPro" id="IPR042517">
    <property type="entry name" value="Glyco_hydro_64_N_2"/>
</dbReference>
<dbReference type="Gene3D" id="3.30.920.50">
    <property type="entry name" value="Beta-1,3-glucanase, C-terminal domain"/>
    <property type="match status" value="1"/>
</dbReference>
<dbReference type="Gene3D" id="2.60.20.10">
    <property type="entry name" value="Crystallins"/>
    <property type="match status" value="1"/>
</dbReference>
<keyword evidence="3" id="KW-0732">Signal</keyword>
<feature type="domain" description="CBM56" evidence="4">
    <location>
        <begin position="24"/>
        <end position="114"/>
    </location>
</feature>
<dbReference type="InterPro" id="IPR037398">
    <property type="entry name" value="Glyco_hydro_64_fam"/>
</dbReference>
<dbReference type="SUPFAM" id="SSF49695">
    <property type="entry name" value="gamma-Crystallin-like"/>
    <property type="match status" value="1"/>
</dbReference>
<dbReference type="InterPro" id="IPR001064">
    <property type="entry name" value="Beta/gamma_crystallin"/>
</dbReference>
<evidence type="ECO:0000256" key="3">
    <source>
        <dbReference type="SAM" id="SignalP"/>
    </source>
</evidence>
<evidence type="ECO:0000313" key="6">
    <source>
        <dbReference type="EMBL" id="MBB3193629.1"/>
    </source>
</evidence>
<dbReference type="PROSITE" id="PS52005">
    <property type="entry name" value="CBM56"/>
    <property type="match status" value="1"/>
</dbReference>
<evidence type="ECO:0000259" key="4">
    <source>
        <dbReference type="PROSITE" id="PS52005"/>
    </source>
</evidence>
<gene>
    <name evidence="6" type="ORF">FHS28_000994</name>
</gene>
<dbReference type="EMBL" id="JACHXO010000001">
    <property type="protein sequence ID" value="MBB3193629.1"/>
    <property type="molecule type" value="Genomic_DNA"/>
</dbReference>
<feature type="signal peptide" evidence="3">
    <location>
        <begin position="1"/>
        <end position="27"/>
    </location>
</feature>